<keyword evidence="1" id="KW-0472">Membrane</keyword>
<feature type="transmembrane region" description="Helical" evidence="1">
    <location>
        <begin position="69"/>
        <end position="89"/>
    </location>
</feature>
<evidence type="ECO:0000256" key="1">
    <source>
        <dbReference type="SAM" id="Phobius"/>
    </source>
</evidence>
<evidence type="ECO:0000313" key="2">
    <source>
        <dbReference type="EMBL" id="MCG4617007.1"/>
    </source>
</evidence>
<dbReference type="Proteomes" id="UP001200537">
    <property type="component" value="Unassembled WGS sequence"/>
</dbReference>
<dbReference type="EMBL" id="JAKNHJ010000001">
    <property type="protein sequence ID" value="MCG4617007.1"/>
    <property type="molecule type" value="Genomic_DNA"/>
</dbReference>
<evidence type="ECO:0000313" key="3">
    <source>
        <dbReference type="Proteomes" id="UP001200537"/>
    </source>
</evidence>
<reference evidence="2" key="1">
    <citation type="submission" date="2022-01" db="EMBL/GenBank/DDBJ databases">
        <title>Collection of gut derived symbiotic bacterial strains cultured from healthy donors.</title>
        <authorList>
            <person name="Lin H."/>
            <person name="Kohout C."/>
            <person name="Waligurski E."/>
            <person name="Pamer E.G."/>
        </authorList>
    </citation>
    <scope>NUCLEOTIDE SEQUENCE</scope>
    <source>
        <strain evidence="2">DFI.7.46</strain>
    </source>
</reference>
<accession>A0AAJ1B9U7</accession>
<keyword evidence="1" id="KW-1133">Transmembrane helix</keyword>
<name>A0AAJ1B9U7_9ACTO</name>
<proteinExistence type="predicted"/>
<gene>
    <name evidence="2" type="ORF">L0M99_00655</name>
</gene>
<sequence>MTLVITLFAAIASTAWWYAHAPQSKMRVDLLCWMYWGASLMWMVDLAAEYIEVGAEVFTPAASDMLNDAYLGLFVVALAGIVWIGYLIVKDPRGVRTQMARRETGLDRDASAGAKDLVASH</sequence>
<comment type="caution">
    <text evidence="2">The sequence shown here is derived from an EMBL/GenBank/DDBJ whole genome shotgun (WGS) entry which is preliminary data.</text>
</comment>
<organism evidence="2 3">
    <name type="scientific">Varibaculum cambriense</name>
    <dbReference type="NCBI Taxonomy" id="184870"/>
    <lineage>
        <taxon>Bacteria</taxon>
        <taxon>Bacillati</taxon>
        <taxon>Actinomycetota</taxon>
        <taxon>Actinomycetes</taxon>
        <taxon>Actinomycetales</taxon>
        <taxon>Actinomycetaceae</taxon>
        <taxon>Varibaculum</taxon>
    </lineage>
</organism>
<keyword evidence="1" id="KW-0812">Transmembrane</keyword>
<dbReference type="AlphaFoldDB" id="A0AAJ1B9U7"/>
<protein>
    <submittedName>
        <fullName evidence="2">Uncharacterized protein</fullName>
    </submittedName>
</protein>
<dbReference type="RefSeq" id="WP_238127425.1">
    <property type="nucleotide sequence ID" value="NZ_JAGZYF010000003.1"/>
</dbReference>